<evidence type="ECO:0000313" key="8">
    <source>
        <dbReference type="EMBL" id="PLT31647.1"/>
    </source>
</evidence>
<keyword evidence="2" id="KW-0813">Transport</keyword>
<proteinExistence type="predicted"/>
<evidence type="ECO:0000259" key="7">
    <source>
        <dbReference type="PROSITE" id="PS50850"/>
    </source>
</evidence>
<feature type="transmembrane region" description="Helical" evidence="6">
    <location>
        <begin position="373"/>
        <end position="394"/>
    </location>
</feature>
<feature type="transmembrane region" description="Helical" evidence="6">
    <location>
        <begin position="351"/>
        <end position="367"/>
    </location>
</feature>
<comment type="subcellular location">
    <subcellularLocation>
        <location evidence="1">Cell membrane</location>
        <topology evidence="1">Multi-pass membrane protein</topology>
    </subcellularLocation>
</comment>
<reference evidence="8 9" key="1">
    <citation type="submission" date="2017-11" db="EMBL/GenBank/DDBJ databases">
        <title>Comparitive Functional Genomics of Dry Heat Resistant strains isolated from the Viking Spacecraft.</title>
        <authorList>
            <person name="Seuylemezian A."/>
            <person name="Cooper K."/>
            <person name="Vaishampayan P."/>
        </authorList>
    </citation>
    <scope>NUCLEOTIDE SEQUENCE [LARGE SCALE GENOMIC DNA]</scope>
    <source>
        <strain evidence="8 9">V1-29</strain>
    </source>
</reference>
<dbReference type="AlphaFoldDB" id="A0A2N5MBC6"/>
<protein>
    <submittedName>
        <fullName evidence="8">MFS transporter</fullName>
    </submittedName>
</protein>
<keyword evidence="5 6" id="KW-0472">Membrane</keyword>
<dbReference type="InterPro" id="IPR011701">
    <property type="entry name" value="MFS"/>
</dbReference>
<feature type="domain" description="Major facilitator superfamily (MFS) profile" evidence="7">
    <location>
        <begin position="16"/>
        <end position="399"/>
    </location>
</feature>
<dbReference type="GO" id="GO:0022857">
    <property type="term" value="F:transmembrane transporter activity"/>
    <property type="evidence" value="ECO:0007669"/>
    <property type="project" value="InterPro"/>
</dbReference>
<evidence type="ECO:0000256" key="2">
    <source>
        <dbReference type="ARBA" id="ARBA00022448"/>
    </source>
</evidence>
<keyword evidence="3 6" id="KW-0812">Transmembrane</keyword>
<evidence type="ECO:0000256" key="5">
    <source>
        <dbReference type="ARBA" id="ARBA00023136"/>
    </source>
</evidence>
<dbReference type="CDD" id="cd17339">
    <property type="entry name" value="MFS_NIMT_CynX_like"/>
    <property type="match status" value="1"/>
</dbReference>
<dbReference type="RefSeq" id="WP_101640006.1">
    <property type="nucleotide sequence ID" value="NZ_PGUY01000003.1"/>
</dbReference>
<feature type="transmembrane region" description="Helical" evidence="6">
    <location>
        <begin position="284"/>
        <end position="301"/>
    </location>
</feature>
<feature type="transmembrane region" description="Helical" evidence="6">
    <location>
        <begin position="83"/>
        <end position="99"/>
    </location>
</feature>
<accession>A0A2N5MBC6</accession>
<gene>
    <name evidence="8" type="ORF">CUU66_01980</name>
</gene>
<evidence type="ECO:0000256" key="6">
    <source>
        <dbReference type="SAM" id="Phobius"/>
    </source>
</evidence>
<keyword evidence="4 6" id="KW-1133">Transmembrane helix</keyword>
<dbReference type="OrthoDB" id="9797740at2"/>
<dbReference type="PANTHER" id="PTHR23523:SF2">
    <property type="entry name" value="2-NITROIMIDAZOLE TRANSPORTER"/>
    <property type="match status" value="1"/>
</dbReference>
<evidence type="ECO:0000313" key="9">
    <source>
        <dbReference type="Proteomes" id="UP000234748"/>
    </source>
</evidence>
<feature type="transmembrane region" description="Helical" evidence="6">
    <location>
        <begin position="53"/>
        <end position="71"/>
    </location>
</feature>
<dbReference type="InterPro" id="IPR036259">
    <property type="entry name" value="MFS_trans_sf"/>
</dbReference>
<dbReference type="EMBL" id="PGUY01000003">
    <property type="protein sequence ID" value="PLT31647.1"/>
    <property type="molecule type" value="Genomic_DNA"/>
</dbReference>
<feature type="transmembrane region" description="Helical" evidence="6">
    <location>
        <begin position="105"/>
        <end position="125"/>
    </location>
</feature>
<feature type="transmembrane region" description="Helical" evidence="6">
    <location>
        <begin position="12"/>
        <end position="33"/>
    </location>
</feature>
<evidence type="ECO:0000256" key="4">
    <source>
        <dbReference type="ARBA" id="ARBA00022989"/>
    </source>
</evidence>
<evidence type="ECO:0000256" key="3">
    <source>
        <dbReference type="ARBA" id="ARBA00022692"/>
    </source>
</evidence>
<feature type="transmembrane region" description="Helical" evidence="6">
    <location>
        <begin position="174"/>
        <end position="192"/>
    </location>
</feature>
<dbReference type="InterPro" id="IPR052524">
    <property type="entry name" value="MFS_Cyanate_Porter"/>
</dbReference>
<feature type="transmembrane region" description="Helical" evidence="6">
    <location>
        <begin position="307"/>
        <end position="331"/>
    </location>
</feature>
<name>A0A2N5MBC6_9BACI</name>
<dbReference type="PROSITE" id="PS50850">
    <property type="entry name" value="MFS"/>
    <property type="match status" value="1"/>
</dbReference>
<comment type="caution">
    <text evidence="8">The sequence shown here is derived from an EMBL/GenBank/DDBJ whole genome shotgun (WGS) entry which is preliminary data.</text>
</comment>
<dbReference type="PANTHER" id="PTHR23523">
    <property type="match status" value="1"/>
</dbReference>
<dbReference type="SUPFAM" id="SSF103473">
    <property type="entry name" value="MFS general substrate transporter"/>
    <property type="match status" value="1"/>
</dbReference>
<dbReference type="Gene3D" id="1.20.1250.20">
    <property type="entry name" value="MFS general substrate transporter like domains"/>
    <property type="match status" value="1"/>
</dbReference>
<feature type="transmembrane region" description="Helical" evidence="6">
    <location>
        <begin position="137"/>
        <end position="162"/>
    </location>
</feature>
<dbReference type="Proteomes" id="UP000234748">
    <property type="component" value="Unassembled WGS sequence"/>
</dbReference>
<feature type="transmembrane region" description="Helical" evidence="6">
    <location>
        <begin position="253"/>
        <end position="272"/>
    </location>
</feature>
<dbReference type="GO" id="GO:0005886">
    <property type="term" value="C:plasma membrane"/>
    <property type="evidence" value="ECO:0007669"/>
    <property type="project" value="UniProtKB-SubCell"/>
</dbReference>
<dbReference type="InterPro" id="IPR020846">
    <property type="entry name" value="MFS_dom"/>
</dbReference>
<evidence type="ECO:0000256" key="1">
    <source>
        <dbReference type="ARBA" id="ARBA00004651"/>
    </source>
</evidence>
<feature type="transmembrane region" description="Helical" evidence="6">
    <location>
        <begin position="218"/>
        <end position="241"/>
    </location>
</feature>
<sequence>MENQLTQPRSAAAKNTLLLIGIIFVSFNLRAAITSVGPLISFIRTDTGISNGMAGMLTTLPLISFAILSIYAPKLGRKLGNEMMVFLGMAALMAGILLRSTGTSIALYTGTAIVGIGIAIANVLLPSIVKDKFSHQVGLVTGAYTSCMGFFAALGSGLSIPLAEGMHLGWQKSLTVWAFLVAAALLIWLPQVRSSSAKKVHKASNHVPSLKNIWRSKIAWQVTLFMGLQSFLFYSTIAWLPEILIRNGLSTSLSGWMLSIMQLASLPLTFFTPVLADRFRSQKGIVVVIGILYLSGVLGLLIRDSLLLTVCSIVLIGFAQGSSISLALTLIGLRAVNAQQAGELSGMAQSIGYFLAAVGPFVIGIIMDVSPTVTIPLLIFGLIILMMVISGIGAGRNETV</sequence>
<dbReference type="Pfam" id="PF07690">
    <property type="entry name" value="MFS_1"/>
    <property type="match status" value="1"/>
</dbReference>
<organism evidence="8 9">
    <name type="scientific">Peribacillus deserti</name>
    <dbReference type="NCBI Taxonomy" id="673318"/>
    <lineage>
        <taxon>Bacteria</taxon>
        <taxon>Bacillati</taxon>
        <taxon>Bacillota</taxon>
        <taxon>Bacilli</taxon>
        <taxon>Bacillales</taxon>
        <taxon>Bacillaceae</taxon>
        <taxon>Peribacillus</taxon>
    </lineage>
</organism>
<keyword evidence="9" id="KW-1185">Reference proteome</keyword>